<gene>
    <name evidence="1" type="ORF">P4G45_14580</name>
    <name evidence="2" type="ORF">P8936_15535</name>
</gene>
<organism evidence="1">
    <name type="scientific">Edaphobacter paludis</name>
    <dbReference type="NCBI Taxonomy" id="3035702"/>
    <lineage>
        <taxon>Bacteria</taxon>
        <taxon>Pseudomonadati</taxon>
        <taxon>Acidobacteriota</taxon>
        <taxon>Terriglobia</taxon>
        <taxon>Terriglobales</taxon>
        <taxon>Acidobacteriaceae</taxon>
        <taxon>Edaphobacter</taxon>
    </lineage>
</organism>
<dbReference type="EMBL" id="CP121194">
    <property type="protein sequence ID" value="XBH09700.1"/>
    <property type="molecule type" value="Genomic_DNA"/>
</dbReference>
<accession>A0AAU7CWM8</accession>
<accession>A0AAU7D6R3</accession>
<name>A0AAU7CWM8_9BACT</name>
<reference evidence="1" key="1">
    <citation type="submission" date="2023-03" db="EMBL/GenBank/DDBJ databases">
        <title>Edaphobacter sp.</title>
        <authorList>
            <person name="Huber K.J."/>
            <person name="Papendorf J."/>
            <person name="Pilke C."/>
            <person name="Bunk B."/>
            <person name="Sproeer C."/>
            <person name="Pester M."/>
        </authorList>
    </citation>
    <scope>NUCLEOTIDE SEQUENCE</scope>
    <source>
        <strain evidence="1">DSM 109919</strain>
        <strain evidence="2">DSM 109920</strain>
    </source>
</reference>
<dbReference type="RefSeq" id="WP_348267207.1">
    <property type="nucleotide sequence ID" value="NZ_CP121194.1"/>
</dbReference>
<sequence length="476" mass="51506">MRDPARSLLITRLALVVIALGVVPSLAQSGNESRVHSDFRREGEALQSCKTFTFGNLANCAETAATGQPMHVAVGSLAPQNGVAAGLAFVEHKDFISDWRLNWDLDAVASGNGSWRAGSYMKAYRQPGGKIIVVYPGTTSPPKHNPLYRTAPLFNLYAETTSLNLIYYYGLGPHTLPAARSFFGLTQTILGTNAIVPLAGKAGLSIIGELNGRFPQLRGNRNGGSPSIEQVYNESTAPGLTNQPGYFQAGEGLRLRPSLFRDTLRLNYLLQFQQFVAASNSHYSFRRWTTDLNHTIPLYRNVRLTQANDQNGPDSCSISSSNTNCPRVSLTQNLEGSINVRLLMTGSIASAGSVVPFYFDPTIGGSDLNGQPILASYPDYRFRAPNLLLLRGTFEHSLGKLPAGFLFSVDEAKVGLNRSDISFDHLQHTYTAGLTLHAGGLPVVYLLFAWGGNEGHHTTASISNVLLGGSSRPSLF</sequence>
<evidence type="ECO:0000313" key="1">
    <source>
        <dbReference type="EMBL" id="XBH09700.1"/>
    </source>
</evidence>
<dbReference type="AlphaFoldDB" id="A0AAU7CWM8"/>
<dbReference type="KEGG" id="epl:P4G45_14580"/>
<evidence type="ECO:0008006" key="3">
    <source>
        <dbReference type="Google" id="ProtNLM"/>
    </source>
</evidence>
<dbReference type="EMBL" id="CP121195">
    <property type="protein sequence ID" value="XBH13086.1"/>
    <property type="molecule type" value="Genomic_DNA"/>
</dbReference>
<evidence type="ECO:0000313" key="2">
    <source>
        <dbReference type="EMBL" id="XBH13086.1"/>
    </source>
</evidence>
<protein>
    <recommendedName>
        <fullName evidence="3">Bacterial surface antigen (D15) domain-containing protein</fullName>
    </recommendedName>
</protein>
<proteinExistence type="predicted"/>